<keyword evidence="5 7" id="KW-1133">Transmembrane helix</keyword>
<organism evidence="9 10">
    <name type="scientific">Sphingomonas sanguinis</name>
    <dbReference type="NCBI Taxonomy" id="33051"/>
    <lineage>
        <taxon>Bacteria</taxon>
        <taxon>Pseudomonadati</taxon>
        <taxon>Pseudomonadota</taxon>
        <taxon>Alphaproteobacteria</taxon>
        <taxon>Sphingomonadales</taxon>
        <taxon>Sphingomonadaceae</taxon>
        <taxon>Sphingomonas</taxon>
    </lineage>
</organism>
<dbReference type="PROSITE" id="PS50887">
    <property type="entry name" value="GGDEF"/>
    <property type="match status" value="1"/>
</dbReference>
<dbReference type="SMART" id="SM00267">
    <property type="entry name" value="GGDEF"/>
    <property type="match status" value="1"/>
</dbReference>
<dbReference type="NCBIfam" id="TIGR00254">
    <property type="entry name" value="GGDEF"/>
    <property type="match status" value="1"/>
</dbReference>
<evidence type="ECO:0000256" key="5">
    <source>
        <dbReference type="ARBA" id="ARBA00022989"/>
    </source>
</evidence>
<feature type="transmembrane region" description="Helical" evidence="7">
    <location>
        <begin position="63"/>
        <end position="81"/>
    </location>
</feature>
<dbReference type="PANTHER" id="PTHR45138">
    <property type="entry name" value="REGULATORY COMPONENTS OF SENSORY TRANSDUCTION SYSTEM"/>
    <property type="match status" value="1"/>
</dbReference>
<dbReference type="Gene3D" id="3.30.70.270">
    <property type="match status" value="1"/>
</dbReference>
<evidence type="ECO:0000259" key="8">
    <source>
        <dbReference type="PROSITE" id="PS50887"/>
    </source>
</evidence>
<dbReference type="InterPro" id="IPR050469">
    <property type="entry name" value="Diguanylate_Cyclase"/>
</dbReference>
<dbReference type="InterPro" id="IPR029787">
    <property type="entry name" value="Nucleotide_cyclase"/>
</dbReference>
<dbReference type="CDD" id="cd01949">
    <property type="entry name" value="GGDEF"/>
    <property type="match status" value="1"/>
</dbReference>
<dbReference type="InterPro" id="IPR043128">
    <property type="entry name" value="Rev_trsase/Diguanyl_cyclase"/>
</dbReference>
<feature type="transmembrane region" description="Helical" evidence="7">
    <location>
        <begin position="155"/>
        <end position="178"/>
    </location>
</feature>
<dbReference type="RefSeq" id="WP_322539198.1">
    <property type="nucleotide sequence ID" value="NZ_JAOBTW010000007.1"/>
</dbReference>
<comment type="subcellular location">
    <subcellularLocation>
        <location evidence="1">Cell membrane</location>
        <topology evidence="1">Multi-pass membrane protein</topology>
    </subcellularLocation>
</comment>
<dbReference type="GO" id="GO:0052621">
    <property type="term" value="F:diguanylate cyclase activity"/>
    <property type="evidence" value="ECO:0007669"/>
    <property type="project" value="UniProtKB-EC"/>
</dbReference>
<feature type="transmembrane region" description="Helical" evidence="7">
    <location>
        <begin position="275"/>
        <end position="294"/>
    </location>
</feature>
<dbReference type="Pfam" id="PF00990">
    <property type="entry name" value="GGDEF"/>
    <property type="match status" value="1"/>
</dbReference>
<feature type="transmembrane region" description="Helical" evidence="7">
    <location>
        <begin position="121"/>
        <end position="149"/>
    </location>
</feature>
<dbReference type="SUPFAM" id="SSF55073">
    <property type="entry name" value="Nucleotide cyclase"/>
    <property type="match status" value="1"/>
</dbReference>
<keyword evidence="6 7" id="KW-0472">Membrane</keyword>
<dbReference type="EMBL" id="JAOBTW010000007">
    <property type="protein sequence ID" value="MDZ7282076.1"/>
    <property type="molecule type" value="Genomic_DNA"/>
</dbReference>
<evidence type="ECO:0000256" key="2">
    <source>
        <dbReference type="ARBA" id="ARBA00012528"/>
    </source>
</evidence>
<dbReference type="EC" id="2.7.7.65" evidence="2"/>
<accession>A0ABU5LQ79</accession>
<dbReference type="PANTHER" id="PTHR45138:SF24">
    <property type="entry name" value="DIGUANYLATE CYCLASE DGCC-RELATED"/>
    <property type="match status" value="1"/>
</dbReference>
<keyword evidence="9" id="KW-0548">Nucleotidyltransferase</keyword>
<feature type="transmembrane region" description="Helical" evidence="7">
    <location>
        <begin position="40"/>
        <end position="56"/>
    </location>
</feature>
<protein>
    <recommendedName>
        <fullName evidence="2">diguanylate cyclase</fullName>
        <ecNumber evidence="2">2.7.7.65</ecNumber>
    </recommendedName>
</protein>
<keyword evidence="9" id="KW-0808">Transferase</keyword>
<keyword evidence="10" id="KW-1185">Reference proteome</keyword>
<dbReference type="InterPro" id="IPR000160">
    <property type="entry name" value="GGDEF_dom"/>
</dbReference>
<keyword evidence="4 7" id="KW-0812">Transmembrane</keyword>
<dbReference type="InterPro" id="IPR007895">
    <property type="entry name" value="MASE1"/>
</dbReference>
<dbReference type="Proteomes" id="UP001292182">
    <property type="component" value="Unassembled WGS sequence"/>
</dbReference>
<dbReference type="Pfam" id="PF05231">
    <property type="entry name" value="MASE1"/>
    <property type="match status" value="1"/>
</dbReference>
<feature type="transmembrane region" description="Helical" evidence="7">
    <location>
        <begin position="237"/>
        <end position="255"/>
    </location>
</feature>
<proteinExistence type="predicted"/>
<gene>
    <name evidence="9" type="ORF">N4G62_08565</name>
</gene>
<reference evidence="10" key="1">
    <citation type="submission" date="2023-07" db="EMBL/GenBank/DDBJ databases">
        <title>Whole genome sequence analysis of rice epiphytic Sphingomonas sanguinis OsEp_Plm_15B2.</title>
        <authorList>
            <person name="Sahu K.P."/>
            <person name="Asharani P."/>
            <person name="Reddy B."/>
            <person name="Kumar A."/>
        </authorList>
    </citation>
    <scope>NUCLEOTIDE SEQUENCE [LARGE SCALE GENOMIC DNA]</scope>
    <source>
        <strain evidence="10">OsEp_Plm_15B2</strain>
    </source>
</reference>
<evidence type="ECO:0000313" key="10">
    <source>
        <dbReference type="Proteomes" id="UP001292182"/>
    </source>
</evidence>
<evidence type="ECO:0000256" key="7">
    <source>
        <dbReference type="SAM" id="Phobius"/>
    </source>
</evidence>
<evidence type="ECO:0000256" key="6">
    <source>
        <dbReference type="ARBA" id="ARBA00023136"/>
    </source>
</evidence>
<evidence type="ECO:0000256" key="1">
    <source>
        <dbReference type="ARBA" id="ARBA00004651"/>
    </source>
</evidence>
<evidence type="ECO:0000256" key="4">
    <source>
        <dbReference type="ARBA" id="ARBA00022692"/>
    </source>
</evidence>
<feature type="transmembrane region" description="Helical" evidence="7">
    <location>
        <begin position="199"/>
        <end position="225"/>
    </location>
</feature>
<comment type="caution">
    <text evidence="9">The sequence shown here is derived from an EMBL/GenBank/DDBJ whole genome shotgun (WGS) entry which is preliminary data.</text>
</comment>
<feature type="domain" description="GGDEF" evidence="8">
    <location>
        <begin position="341"/>
        <end position="472"/>
    </location>
</feature>
<name>A0ABU5LQ79_9SPHN</name>
<keyword evidence="3" id="KW-1003">Cell membrane</keyword>
<evidence type="ECO:0000313" key="9">
    <source>
        <dbReference type="EMBL" id="MDZ7282076.1"/>
    </source>
</evidence>
<feature type="transmembrane region" description="Helical" evidence="7">
    <location>
        <begin position="87"/>
        <end position="109"/>
    </location>
</feature>
<sequence>MKAPSTPISMNASMVWLLAALLYFLFAASTIHLTSDGRTIATVWPANAVLLAMLLLDGRPRWGLVLSAGLVANVAANWLTRGTMAGALLYSMANGVEIGLAAMLVRAGGRRFDALRSPQGLLRFLIAAGLISPLVSGLLGASTAVALFAEPFTEAFTVWLLSDSLGLLIFTPMVFAVFSGELADTIAQWSWRERAVSAAILLSVALTTYAVFFVAALPALFLLYAPVMLVTFRIGPLGTNLAVIIIAVMGAFATARGHGPVVMIQADALHHAHMLQIFLAVVLLTCLPVAAGLAEQRRLAAELARREREAKDQAATDPLTGVLNRRGFALAAAEWSPAELGQSCCVAIDVDRFKDINDRWGHGFGDRVLCHLATTLRAQAQPGDLIGRLGGDEFLMLVRTDQTRSGEAFCARVQAALRQTPVDTGEQVQVMVSISLGLAAGQSNDTVEQLSRRADSALYAAKKAGRNTVRRA</sequence>
<evidence type="ECO:0000256" key="3">
    <source>
        <dbReference type="ARBA" id="ARBA00022475"/>
    </source>
</evidence>